<sequence length="255" mass="25880">MAVATSTRNSGGGDERARQVARGAGEHPGVAAAEFLGQFAVAAVVADHAGDVGNGLVSLVGQPAEVAPGERVTDQILQAGELAVEVKQQPGIARYGAAYQWLGIAYRRGAGIAAVAAIGEGRTRGKITVGAHAAIGLVQLLVDQVAGRAVHGLAGKGAGQGPGGGVGEFHHRVACDQGPVHIVVVGGKELGEAGFQEQALADGDFGGVLGFDRAGGLFHSCIRQRSGRRAGRRWTGQERLVSFGITPLIFICVSG</sequence>
<organism evidence="2 3">
    <name type="scientific">Thiohalobacter thiocyanaticus</name>
    <dbReference type="NCBI Taxonomy" id="585455"/>
    <lineage>
        <taxon>Bacteria</taxon>
        <taxon>Pseudomonadati</taxon>
        <taxon>Pseudomonadota</taxon>
        <taxon>Gammaproteobacteria</taxon>
        <taxon>Thiohalobacterales</taxon>
        <taxon>Thiohalobacteraceae</taxon>
        <taxon>Thiohalobacter</taxon>
    </lineage>
</organism>
<dbReference type="Proteomes" id="UP000218765">
    <property type="component" value="Chromosome"/>
</dbReference>
<evidence type="ECO:0000256" key="1">
    <source>
        <dbReference type="SAM" id="MobiDB-lite"/>
    </source>
</evidence>
<name>A0A1Z4VVA6_9GAMM</name>
<accession>A0A1Z4VVA6</accession>
<evidence type="ECO:0000313" key="2">
    <source>
        <dbReference type="EMBL" id="BAZ95124.1"/>
    </source>
</evidence>
<reference evidence="2 3" key="1">
    <citation type="submission" date="2017-05" db="EMBL/GenBank/DDBJ databases">
        <title>Thiocyanate degradation by Thiohalobacter thiocyanaticus FOKN1.</title>
        <authorList>
            <person name="Oshiki M."/>
            <person name="Fukushima T."/>
            <person name="Kawano S."/>
            <person name="Nakagawa J."/>
        </authorList>
    </citation>
    <scope>NUCLEOTIDE SEQUENCE [LARGE SCALE GENOMIC DNA]</scope>
    <source>
        <strain evidence="2 3">FOKN1</strain>
    </source>
</reference>
<proteinExistence type="predicted"/>
<protein>
    <submittedName>
        <fullName evidence="2">Uncharacterized protein</fullName>
    </submittedName>
</protein>
<evidence type="ECO:0000313" key="3">
    <source>
        <dbReference type="Proteomes" id="UP000218765"/>
    </source>
</evidence>
<keyword evidence="3" id="KW-1185">Reference proteome</keyword>
<dbReference type="AlphaFoldDB" id="A0A1Z4VVA6"/>
<dbReference type="EMBL" id="AP018052">
    <property type="protein sequence ID" value="BAZ95124.1"/>
    <property type="molecule type" value="Genomic_DNA"/>
</dbReference>
<dbReference type="KEGG" id="ttc:FOKN1_2764"/>
<gene>
    <name evidence="2" type="ORF">FOKN1_2764</name>
</gene>
<feature type="region of interest" description="Disordered" evidence="1">
    <location>
        <begin position="1"/>
        <end position="24"/>
    </location>
</feature>